<proteinExistence type="predicted"/>
<dbReference type="Proteomes" id="UP000533641">
    <property type="component" value="Unassembled WGS sequence"/>
</dbReference>
<comment type="caution">
    <text evidence="1">The sequence shown here is derived from an EMBL/GenBank/DDBJ whole genome shotgun (WGS) entry which is preliminary data.</text>
</comment>
<dbReference type="EMBL" id="JACIGM010000001">
    <property type="protein sequence ID" value="MBB4272599.1"/>
    <property type="molecule type" value="Genomic_DNA"/>
</dbReference>
<name>A0A7W6WCJ5_9HYPH</name>
<reference evidence="1 2" key="1">
    <citation type="submission" date="2020-08" db="EMBL/GenBank/DDBJ databases">
        <title>Genomic Encyclopedia of Type Strains, Phase IV (KMG-V): Genome sequencing to study the core and pangenomes of soil and plant-associated prokaryotes.</title>
        <authorList>
            <person name="Whitman W."/>
        </authorList>
    </citation>
    <scope>NUCLEOTIDE SEQUENCE [LARGE SCALE GENOMIC DNA]</scope>
    <source>
        <strain evidence="1 2">SEMIA 402</strain>
    </source>
</reference>
<protein>
    <submittedName>
        <fullName evidence="1">Uncharacterized protein</fullName>
    </submittedName>
</protein>
<gene>
    <name evidence="1" type="ORF">GGE12_000341</name>
</gene>
<accession>A0A7W6WCJ5</accession>
<organism evidence="1 2">
    <name type="scientific">Rhizobium mongolense</name>
    <dbReference type="NCBI Taxonomy" id="57676"/>
    <lineage>
        <taxon>Bacteria</taxon>
        <taxon>Pseudomonadati</taxon>
        <taxon>Pseudomonadota</taxon>
        <taxon>Alphaproteobacteria</taxon>
        <taxon>Hyphomicrobiales</taxon>
        <taxon>Rhizobiaceae</taxon>
        <taxon>Rhizobium/Agrobacterium group</taxon>
        <taxon>Rhizobium</taxon>
    </lineage>
</organism>
<sequence>MIGLWENNCQSRPHAHIRNGVYSFKRSCRPDVAALSNRASRSAASTRMGSEMHGPLVTIASLSRSSRSARCSNLSRKSSPRCFARMAEKWSLRLSVRGEGVDLL</sequence>
<evidence type="ECO:0000313" key="1">
    <source>
        <dbReference type="EMBL" id="MBB4272599.1"/>
    </source>
</evidence>
<evidence type="ECO:0000313" key="2">
    <source>
        <dbReference type="Proteomes" id="UP000533641"/>
    </source>
</evidence>
<dbReference type="AlphaFoldDB" id="A0A7W6WCJ5"/>